<reference evidence="1" key="2">
    <citation type="journal article" date="2015" name="Fish Shellfish Immunol.">
        <title>Early steps in the European eel (Anguilla anguilla)-Vibrio vulnificus interaction in the gills: Role of the RtxA13 toxin.</title>
        <authorList>
            <person name="Callol A."/>
            <person name="Pajuelo D."/>
            <person name="Ebbesson L."/>
            <person name="Teles M."/>
            <person name="MacKenzie S."/>
            <person name="Amaro C."/>
        </authorList>
    </citation>
    <scope>NUCLEOTIDE SEQUENCE</scope>
</reference>
<proteinExistence type="predicted"/>
<accession>A0A0E9S0M3</accession>
<protein>
    <submittedName>
        <fullName evidence="1">Uncharacterized protein</fullName>
    </submittedName>
</protein>
<name>A0A0E9S0M3_ANGAN</name>
<dbReference type="AlphaFoldDB" id="A0A0E9S0M3"/>
<sequence>MPLLLELTNYCTHNFHLCSVIWEPLYNVHVFFFPLKWHF</sequence>
<evidence type="ECO:0000313" key="1">
    <source>
        <dbReference type="EMBL" id="JAH34831.1"/>
    </source>
</evidence>
<organism evidence="1">
    <name type="scientific">Anguilla anguilla</name>
    <name type="common">European freshwater eel</name>
    <name type="synonym">Muraena anguilla</name>
    <dbReference type="NCBI Taxonomy" id="7936"/>
    <lineage>
        <taxon>Eukaryota</taxon>
        <taxon>Metazoa</taxon>
        <taxon>Chordata</taxon>
        <taxon>Craniata</taxon>
        <taxon>Vertebrata</taxon>
        <taxon>Euteleostomi</taxon>
        <taxon>Actinopterygii</taxon>
        <taxon>Neopterygii</taxon>
        <taxon>Teleostei</taxon>
        <taxon>Anguilliformes</taxon>
        <taxon>Anguillidae</taxon>
        <taxon>Anguilla</taxon>
    </lineage>
</organism>
<reference evidence="1" key="1">
    <citation type="submission" date="2014-11" db="EMBL/GenBank/DDBJ databases">
        <authorList>
            <person name="Amaro Gonzalez C."/>
        </authorList>
    </citation>
    <scope>NUCLEOTIDE SEQUENCE</scope>
</reference>
<dbReference type="EMBL" id="GBXM01073746">
    <property type="protein sequence ID" value="JAH34831.1"/>
    <property type="molecule type" value="Transcribed_RNA"/>
</dbReference>